<dbReference type="PANTHER" id="PTHR37291">
    <property type="entry name" value="5-METHYLCYTOSINE-SPECIFIC RESTRICTION ENZYME B"/>
    <property type="match status" value="1"/>
</dbReference>
<dbReference type="GO" id="GO:0016887">
    <property type="term" value="F:ATP hydrolysis activity"/>
    <property type="evidence" value="ECO:0007669"/>
    <property type="project" value="InterPro"/>
</dbReference>
<dbReference type="Gene3D" id="3.40.50.300">
    <property type="entry name" value="P-loop containing nucleotide triphosphate hydrolases"/>
    <property type="match status" value="1"/>
</dbReference>
<organism evidence="2 3">
    <name type="scientific">Curtobacterium pusillum</name>
    <dbReference type="NCBI Taxonomy" id="69373"/>
    <lineage>
        <taxon>Bacteria</taxon>
        <taxon>Bacillati</taxon>
        <taxon>Actinomycetota</taxon>
        <taxon>Actinomycetes</taxon>
        <taxon>Micrococcales</taxon>
        <taxon>Microbacteriaceae</taxon>
        <taxon>Curtobacterium</taxon>
    </lineage>
</organism>
<comment type="caution">
    <text evidence="2">The sequence shown here is derived from an EMBL/GenBank/DDBJ whole genome shotgun (WGS) entry which is preliminary data.</text>
</comment>
<evidence type="ECO:0000313" key="3">
    <source>
        <dbReference type="Proteomes" id="UP000590225"/>
    </source>
</evidence>
<dbReference type="AlphaFoldDB" id="A0AAW3T2V9"/>
<dbReference type="Proteomes" id="UP000590225">
    <property type="component" value="Unassembled WGS sequence"/>
</dbReference>
<name>A0AAW3T2V9_9MICO</name>
<dbReference type="PANTHER" id="PTHR37291:SF1">
    <property type="entry name" value="TYPE IV METHYL-DIRECTED RESTRICTION ENZYME ECOKMCRB SUBUNIT"/>
    <property type="match status" value="1"/>
</dbReference>
<accession>A0AAW3T2V9</accession>
<dbReference type="EMBL" id="JACGXP010000001">
    <property type="protein sequence ID" value="MBA8988842.1"/>
    <property type="molecule type" value="Genomic_DNA"/>
</dbReference>
<dbReference type="SUPFAM" id="SSF52540">
    <property type="entry name" value="P-loop containing nucleoside triphosphate hydrolases"/>
    <property type="match status" value="1"/>
</dbReference>
<dbReference type="Pfam" id="PF07728">
    <property type="entry name" value="AAA_5"/>
    <property type="match status" value="1"/>
</dbReference>
<evidence type="ECO:0000259" key="1">
    <source>
        <dbReference type="SMART" id="SM00382"/>
    </source>
</evidence>
<dbReference type="GO" id="GO:0005524">
    <property type="term" value="F:ATP binding"/>
    <property type="evidence" value="ECO:0007669"/>
    <property type="project" value="InterPro"/>
</dbReference>
<dbReference type="InterPro" id="IPR052934">
    <property type="entry name" value="Methyl-DNA_Rec/Restrict_Enz"/>
</dbReference>
<dbReference type="InterPro" id="IPR011704">
    <property type="entry name" value="ATPase_dyneun-rel_AAA"/>
</dbReference>
<sequence length="573" mass="62357">MPYQPVEAVFVVFYGLAAHKATYGRLSGGYSKDYLQLTQDEALRQALLRLFPSPTTADDSIPITYVWPNGEQSGFIKLKSADRPHLAWPFSEAPLPWKMSPAPSASGPETLLGDPSLTDQADATREYDKWVASGDDAYLVAVKLREEPDRLHVRTYVRGSANRLDYADVSHLPDDVRDLVESTTRTRAFAWATFDDGAMVPPGLAAAVEKLDENPSLLLVGPPGTGKTVLLEALVDFVTNPRQTIYFDPDANHGAWDVRSGGEPGKARSVVLHPSYQYDNLVVGLLPEPSESGGVGVRVSPGPLVSLAHYASENGRRALLVLDEFNRANAAAVLGDTLALLDKDKRGQAFIDLPYADMTIEVPNEFEANGTTTVPHSFTLPKDLWIVAAMNTSDRSVAPLDAALRRRFTIVEVPPDYGLLSERLGADEDLDLSADVAGWTVGHVGSLAVHLLRELNRRIDAVLGPDFRLGHSNFWHVGGPTVDDALLSLASAFDHRVVQSLRLSLQDDDGSLAAIFRAGSADQPTSRANSVATWVQPDPELNAFASDRLHFRDISTLNADQSLNELLAQARLK</sequence>
<dbReference type="EC" id="3.1.21.-" evidence="2"/>
<dbReference type="RefSeq" id="WP_182514810.1">
    <property type="nucleotide sequence ID" value="NZ_JACGXP010000001.1"/>
</dbReference>
<dbReference type="InterPro" id="IPR003593">
    <property type="entry name" value="AAA+_ATPase"/>
</dbReference>
<feature type="domain" description="AAA+ ATPase" evidence="1">
    <location>
        <begin position="213"/>
        <end position="418"/>
    </location>
</feature>
<keyword evidence="2" id="KW-0378">Hydrolase</keyword>
<gene>
    <name evidence="2" type="ORF">FHW23_000074</name>
</gene>
<dbReference type="InterPro" id="IPR027417">
    <property type="entry name" value="P-loop_NTPase"/>
</dbReference>
<proteinExistence type="predicted"/>
<protein>
    <submittedName>
        <fullName evidence="2">5-methylcytosine-specific restriction protein B</fullName>
        <ecNumber evidence="2">3.1.21.-</ecNumber>
    </submittedName>
</protein>
<dbReference type="SMART" id="SM00382">
    <property type="entry name" value="AAA"/>
    <property type="match status" value="1"/>
</dbReference>
<evidence type="ECO:0000313" key="2">
    <source>
        <dbReference type="EMBL" id="MBA8988842.1"/>
    </source>
</evidence>
<reference evidence="2 3" key="1">
    <citation type="submission" date="2020-07" db="EMBL/GenBank/DDBJ databases">
        <title>Above-ground endophytic microbial communities from plants in different locations in the United States.</title>
        <authorList>
            <person name="Frank C."/>
        </authorList>
    </citation>
    <scope>NUCLEOTIDE SEQUENCE [LARGE SCALE GENOMIC DNA]</scope>
    <source>
        <strain evidence="2 3">WPL5_2</strain>
    </source>
</reference>